<dbReference type="InterPro" id="IPR050714">
    <property type="entry name" value="Cobalamin_biosynth_MTase"/>
</dbReference>
<evidence type="ECO:0000256" key="5">
    <source>
        <dbReference type="ARBA" id="ARBA00022691"/>
    </source>
</evidence>
<keyword evidence="5" id="KW-0949">S-adenosyl-L-methionine</keyword>
<dbReference type="InterPro" id="IPR029063">
    <property type="entry name" value="SAM-dependent_MTases_sf"/>
</dbReference>
<evidence type="ECO:0000313" key="8">
    <source>
        <dbReference type="Proteomes" id="UP000095488"/>
    </source>
</evidence>
<dbReference type="EC" id="2.1.1.-" evidence="7"/>
<dbReference type="RefSeq" id="WP_055260117.1">
    <property type="nucleotide sequence ID" value="NZ_CABIXL010000008.1"/>
</dbReference>
<comment type="pathway">
    <text evidence="1">Cofactor biosynthesis; adenosylcobalamin biosynthesis.</text>
</comment>
<keyword evidence="4 7" id="KW-0808">Transferase</keyword>
<dbReference type="InterPro" id="IPR014008">
    <property type="entry name" value="Cbl_synth_MTase_CbiT"/>
</dbReference>
<keyword evidence="2" id="KW-0169">Cobalamin biosynthesis</keyword>
<dbReference type="NCBIfam" id="TIGR02469">
    <property type="entry name" value="CbiT"/>
    <property type="match status" value="1"/>
</dbReference>
<dbReference type="CDD" id="cd02440">
    <property type="entry name" value="AdoMet_MTases"/>
    <property type="match status" value="1"/>
</dbReference>
<dbReference type="Gene3D" id="3.40.50.150">
    <property type="entry name" value="Vaccinia Virus protein VP39"/>
    <property type="match status" value="1"/>
</dbReference>
<protein>
    <submittedName>
        <fullName evidence="7">Probable cobalt-precorrin-6Y C(15)-methyltransferase [decarboxylating]</fullName>
        <ecNumber evidence="7">2.1.1.-</ecNumber>
    </submittedName>
</protein>
<proteinExistence type="predicted"/>
<dbReference type="InterPro" id="IPR025714">
    <property type="entry name" value="Methyltranfer_dom"/>
</dbReference>
<evidence type="ECO:0000313" key="7">
    <source>
        <dbReference type="EMBL" id="CUO17850.1"/>
    </source>
</evidence>
<evidence type="ECO:0000259" key="6">
    <source>
        <dbReference type="Pfam" id="PF13847"/>
    </source>
</evidence>
<dbReference type="EMBL" id="CYZR01000008">
    <property type="protein sequence ID" value="CUO17850.1"/>
    <property type="molecule type" value="Genomic_DNA"/>
</dbReference>
<dbReference type="SUPFAM" id="SSF53335">
    <property type="entry name" value="S-adenosyl-L-methionine-dependent methyltransferases"/>
    <property type="match status" value="1"/>
</dbReference>
<dbReference type="Proteomes" id="UP000095488">
    <property type="component" value="Unassembled WGS sequence"/>
</dbReference>
<accession>A0ABP2AS21</accession>
<evidence type="ECO:0000256" key="3">
    <source>
        <dbReference type="ARBA" id="ARBA00022603"/>
    </source>
</evidence>
<sequence length="186" mass="20660">MKFIKDEEFIRSDVPMTKEDIRILTFAKLELDSTSNFLDIGSGTGSMTVQASKICKNGQVVSIERDEEAIKTTKINIDKFNCTNINLIEGDAIEVLSNIKMKFHGIFLGGTGGNMECIIDKSLELLENNGMLVANFITITNLNAFCDYVEKKGLKVDVTMLQVSKAKGRLKMLIANNPIFIISVKK</sequence>
<gene>
    <name evidence="7" type="primary">cbiT</name>
    <name evidence="7" type="ORF">ERS852473_02125</name>
</gene>
<dbReference type="Pfam" id="PF13847">
    <property type="entry name" value="Methyltransf_31"/>
    <property type="match status" value="1"/>
</dbReference>
<dbReference type="PANTHER" id="PTHR43182">
    <property type="entry name" value="COBALT-PRECORRIN-6B C(15)-METHYLTRANSFERASE (DECARBOXYLATING)"/>
    <property type="match status" value="1"/>
</dbReference>
<evidence type="ECO:0000256" key="1">
    <source>
        <dbReference type="ARBA" id="ARBA00004953"/>
    </source>
</evidence>
<dbReference type="PANTHER" id="PTHR43182:SF1">
    <property type="entry name" value="COBALT-PRECORRIN-7 C(5)-METHYLTRANSFERASE"/>
    <property type="match status" value="1"/>
</dbReference>
<evidence type="ECO:0000256" key="2">
    <source>
        <dbReference type="ARBA" id="ARBA00022573"/>
    </source>
</evidence>
<comment type="caution">
    <text evidence="7">The sequence shown here is derived from an EMBL/GenBank/DDBJ whole genome shotgun (WGS) entry which is preliminary data.</text>
</comment>
<feature type="domain" description="Methyltransferase" evidence="6">
    <location>
        <begin position="32"/>
        <end position="137"/>
    </location>
</feature>
<dbReference type="GO" id="GO:0008168">
    <property type="term" value="F:methyltransferase activity"/>
    <property type="evidence" value="ECO:0007669"/>
    <property type="project" value="UniProtKB-KW"/>
</dbReference>
<keyword evidence="8" id="KW-1185">Reference proteome</keyword>
<name>A0ABP2AS21_SARVE</name>
<reference evidence="7 8" key="1">
    <citation type="submission" date="2015-09" db="EMBL/GenBank/DDBJ databases">
        <authorList>
            <consortium name="Pathogen Informatics"/>
            <person name="Wu L."/>
            <person name="Ma J."/>
        </authorList>
    </citation>
    <scope>NUCLEOTIDE SEQUENCE [LARGE SCALE GENOMIC DNA]</scope>
    <source>
        <strain evidence="7 8">2789STDY5834858</strain>
    </source>
</reference>
<evidence type="ECO:0000256" key="4">
    <source>
        <dbReference type="ARBA" id="ARBA00022679"/>
    </source>
</evidence>
<keyword evidence="3 7" id="KW-0489">Methyltransferase</keyword>
<dbReference type="GO" id="GO:0032259">
    <property type="term" value="P:methylation"/>
    <property type="evidence" value="ECO:0007669"/>
    <property type="project" value="UniProtKB-KW"/>
</dbReference>
<organism evidence="7 8">
    <name type="scientific">Sarcina ventriculi</name>
    <name type="common">Clostridium ventriculi</name>
    <dbReference type="NCBI Taxonomy" id="1267"/>
    <lineage>
        <taxon>Bacteria</taxon>
        <taxon>Bacillati</taxon>
        <taxon>Bacillota</taxon>
        <taxon>Clostridia</taxon>
        <taxon>Eubacteriales</taxon>
        <taxon>Clostridiaceae</taxon>
        <taxon>Sarcina</taxon>
    </lineage>
</organism>